<name>A0A2T5J6Z6_9SPHI</name>
<gene>
    <name evidence="1" type="ORF">C8P68_106137</name>
</gene>
<evidence type="ECO:0000313" key="1">
    <source>
        <dbReference type="EMBL" id="PTQ94923.1"/>
    </source>
</evidence>
<organism evidence="1 2">
    <name type="scientific">Mucilaginibacter yixingensis</name>
    <dbReference type="NCBI Taxonomy" id="1295612"/>
    <lineage>
        <taxon>Bacteria</taxon>
        <taxon>Pseudomonadati</taxon>
        <taxon>Bacteroidota</taxon>
        <taxon>Sphingobacteriia</taxon>
        <taxon>Sphingobacteriales</taxon>
        <taxon>Sphingobacteriaceae</taxon>
        <taxon>Mucilaginibacter</taxon>
    </lineage>
</organism>
<dbReference type="AlphaFoldDB" id="A0A2T5J6Z6"/>
<keyword evidence="2" id="KW-1185">Reference proteome</keyword>
<protein>
    <submittedName>
        <fullName evidence="1">Uncharacterized protein</fullName>
    </submittedName>
</protein>
<accession>A0A2T5J6Z6</accession>
<comment type="caution">
    <text evidence="1">The sequence shown here is derived from an EMBL/GenBank/DDBJ whole genome shotgun (WGS) entry which is preliminary data.</text>
</comment>
<dbReference type="EMBL" id="QAOQ01000006">
    <property type="protein sequence ID" value="PTQ94923.1"/>
    <property type="molecule type" value="Genomic_DNA"/>
</dbReference>
<dbReference type="InterPro" id="IPR035093">
    <property type="entry name" value="RelE/ParE_toxin_dom_sf"/>
</dbReference>
<evidence type="ECO:0000313" key="2">
    <source>
        <dbReference type="Proteomes" id="UP000244168"/>
    </source>
</evidence>
<dbReference type="Gene3D" id="3.30.2310.20">
    <property type="entry name" value="RelE-like"/>
    <property type="match status" value="1"/>
</dbReference>
<sequence length="50" mass="5721">MVVVWSKSAIAELRKAFNYIALDSLKNAEMVRDTLIDMTIDLTKDPENIH</sequence>
<proteinExistence type="predicted"/>
<dbReference type="Proteomes" id="UP000244168">
    <property type="component" value="Unassembled WGS sequence"/>
</dbReference>
<reference evidence="1 2" key="1">
    <citation type="submission" date="2018-04" db="EMBL/GenBank/DDBJ databases">
        <title>Genomic Encyclopedia of Archaeal and Bacterial Type Strains, Phase II (KMG-II): from individual species to whole genera.</title>
        <authorList>
            <person name="Goeker M."/>
        </authorList>
    </citation>
    <scope>NUCLEOTIDE SEQUENCE [LARGE SCALE GENOMIC DNA]</scope>
    <source>
        <strain evidence="1 2">DSM 26809</strain>
    </source>
</reference>